<keyword evidence="1" id="KW-1133">Transmembrane helix</keyword>
<geneLocation type="plasmid" evidence="2 3">
    <name>plas2</name>
</geneLocation>
<reference evidence="2 3" key="1">
    <citation type="submission" date="2022-06" db="EMBL/GenBank/DDBJ databases">
        <authorList>
            <person name="Liu G."/>
        </authorList>
    </citation>
    <scope>NUCLEOTIDE SEQUENCE [LARGE SCALE GENOMIC DNA]</scope>
    <source>
        <strain evidence="2 3">E4</strain>
        <plasmid evidence="2 3">plas2</plasmid>
    </source>
</reference>
<keyword evidence="1" id="KW-0472">Membrane</keyword>
<gene>
    <name evidence="2" type="ORF">NCF85_16775</name>
</gene>
<dbReference type="Proteomes" id="UP001056619">
    <property type="component" value="Plasmid plas2"/>
</dbReference>
<dbReference type="RefSeq" id="WP_301643316.1">
    <property type="nucleotide sequence ID" value="NZ_CP098496.1"/>
</dbReference>
<feature type="transmembrane region" description="Helical" evidence="1">
    <location>
        <begin position="52"/>
        <end position="73"/>
    </location>
</feature>
<evidence type="ECO:0000256" key="1">
    <source>
        <dbReference type="SAM" id="Phobius"/>
    </source>
</evidence>
<accession>A0ABY4UAX0</accession>
<evidence type="ECO:0000313" key="2">
    <source>
        <dbReference type="EMBL" id="USA63240.1"/>
    </source>
</evidence>
<evidence type="ECO:0000313" key="3">
    <source>
        <dbReference type="Proteomes" id="UP001056619"/>
    </source>
</evidence>
<name>A0ABY4UAX0_9SPHN</name>
<protein>
    <recommendedName>
        <fullName evidence="4">DUF3619 family protein</fullName>
    </recommendedName>
</protein>
<organism evidence="2 3">
    <name type="scientific">Qipengyuania citrea</name>
    <dbReference type="NCBI Taxonomy" id="225971"/>
    <lineage>
        <taxon>Bacteria</taxon>
        <taxon>Pseudomonadati</taxon>
        <taxon>Pseudomonadota</taxon>
        <taxon>Alphaproteobacteria</taxon>
        <taxon>Sphingomonadales</taxon>
        <taxon>Erythrobacteraceae</taxon>
        <taxon>Qipengyuania</taxon>
    </lineage>
</organism>
<keyword evidence="1" id="KW-0812">Transmembrane</keyword>
<dbReference type="EMBL" id="CP098496">
    <property type="protein sequence ID" value="USA63240.1"/>
    <property type="molecule type" value="Genomic_DNA"/>
</dbReference>
<proteinExistence type="predicted"/>
<keyword evidence="3" id="KW-1185">Reference proteome</keyword>
<sequence>MRDLLKQLLADFENRQNVRLSKLESAVDQSAQHRATRAAIDDLRGNQNRDRWMLAAGAGACLLVLAAVGFLFADTGPTRWAATRLMGESSNVNSGAKLISENAVIRQALYDTRLLLGSSEEFTLEFADCVDRLIDADQPESCRLEYDPPQESDASDSP</sequence>
<evidence type="ECO:0008006" key="4">
    <source>
        <dbReference type="Google" id="ProtNLM"/>
    </source>
</evidence>
<keyword evidence="2" id="KW-0614">Plasmid</keyword>